<dbReference type="Gene3D" id="1.20.1510.10">
    <property type="entry name" value="Cation efflux protein transmembrane domain"/>
    <property type="match status" value="1"/>
</dbReference>
<evidence type="ECO:0000256" key="5">
    <source>
        <dbReference type="ARBA" id="ARBA00023136"/>
    </source>
</evidence>
<keyword evidence="3 6" id="KW-0812">Transmembrane</keyword>
<feature type="transmembrane region" description="Helical" evidence="6">
    <location>
        <begin position="95"/>
        <end position="117"/>
    </location>
</feature>
<dbReference type="InterPro" id="IPR027469">
    <property type="entry name" value="Cation_efflux_TMD_sf"/>
</dbReference>
<feature type="transmembrane region" description="Helical" evidence="6">
    <location>
        <begin position="152"/>
        <end position="172"/>
    </location>
</feature>
<dbReference type="Pfam" id="PF01545">
    <property type="entry name" value="Cation_efflux"/>
    <property type="match status" value="1"/>
</dbReference>
<dbReference type="OrthoDB" id="9806522at2"/>
<evidence type="ECO:0000256" key="1">
    <source>
        <dbReference type="ARBA" id="ARBA00004141"/>
    </source>
</evidence>
<dbReference type="NCBIfam" id="TIGR01297">
    <property type="entry name" value="CDF"/>
    <property type="match status" value="1"/>
</dbReference>
<dbReference type="AlphaFoldDB" id="A0A328B386"/>
<gene>
    <name evidence="8" type="ORF">DJ021_03595</name>
</gene>
<evidence type="ECO:0000313" key="8">
    <source>
        <dbReference type="EMBL" id="RAK61673.1"/>
    </source>
</evidence>
<comment type="caution">
    <text evidence="8">The sequence shown here is derived from an EMBL/GenBank/DDBJ whole genome shotgun (WGS) entry which is preliminary data.</text>
</comment>
<dbReference type="GO" id="GO:0008324">
    <property type="term" value="F:monoatomic cation transmembrane transporter activity"/>
    <property type="evidence" value="ECO:0007669"/>
    <property type="project" value="InterPro"/>
</dbReference>
<evidence type="ECO:0000256" key="4">
    <source>
        <dbReference type="ARBA" id="ARBA00022989"/>
    </source>
</evidence>
<evidence type="ECO:0000256" key="2">
    <source>
        <dbReference type="ARBA" id="ARBA00022448"/>
    </source>
</evidence>
<dbReference type="InterPro" id="IPR040177">
    <property type="entry name" value="SLC30A9"/>
</dbReference>
<dbReference type="GO" id="GO:0016020">
    <property type="term" value="C:membrane"/>
    <property type="evidence" value="ECO:0007669"/>
    <property type="project" value="UniProtKB-SubCell"/>
</dbReference>
<feature type="transmembrane region" description="Helical" evidence="6">
    <location>
        <begin position="178"/>
        <end position="195"/>
    </location>
</feature>
<keyword evidence="4 6" id="KW-1133">Transmembrane helix</keyword>
<dbReference type="PANTHER" id="PTHR13414:SF9">
    <property type="entry name" value="PROTON-COUPLED ZINC ANTIPORTER SLC30A9, MITOCHONDRIAL"/>
    <property type="match status" value="1"/>
</dbReference>
<sequence length="294" mass="31193">MAIAITKFAAFGFTRSTAMLTEAIHSLVDSADQLLLLIGQKRAARPPDETHPFGYGMEIYFWSFTVALMIFLLGGTVSVWQGVHKLLHPAQISRPWINLVVLAVSALFEGASFAVAYREYRRVVQGRDVRILRFLQLSKDPNLFATLLEDGAALIGLSIAALGVVGSGWLGLAWADGAASVGIGLLLVAVAAFMANETRSLIAGEAAVPRIVAAAREALRDPRVSEVIDVASLHLGPRSILVVVTLRFRSGLSGDEVQQAAAELAAKVRAADPRICGVYLSPGDIGPGQPAKAA</sequence>
<dbReference type="SUPFAM" id="SSF161111">
    <property type="entry name" value="Cation efflux protein transmembrane domain-like"/>
    <property type="match status" value="1"/>
</dbReference>
<dbReference type="PANTHER" id="PTHR13414">
    <property type="entry name" value="HUEL-CATION TRANSPORTER"/>
    <property type="match status" value="1"/>
</dbReference>
<evidence type="ECO:0000256" key="6">
    <source>
        <dbReference type="SAM" id="Phobius"/>
    </source>
</evidence>
<proteinExistence type="predicted"/>
<feature type="domain" description="Cation efflux protein transmembrane" evidence="7">
    <location>
        <begin position="2"/>
        <end position="201"/>
    </location>
</feature>
<keyword evidence="5 6" id="KW-0472">Membrane</keyword>
<comment type="subcellular location">
    <subcellularLocation>
        <location evidence="1">Membrane</location>
        <topology evidence="1">Multi-pass membrane protein</topology>
    </subcellularLocation>
</comment>
<reference evidence="9" key="1">
    <citation type="submission" date="2018-05" db="EMBL/GenBank/DDBJ databases">
        <authorList>
            <person name="Li X."/>
        </authorList>
    </citation>
    <scope>NUCLEOTIDE SEQUENCE [LARGE SCALE GENOMIC DNA]</scope>
    <source>
        <strain evidence="9">HKS-05</strain>
    </source>
</reference>
<evidence type="ECO:0000313" key="9">
    <source>
        <dbReference type="Proteomes" id="UP000249842"/>
    </source>
</evidence>
<organism evidence="8 9">
    <name type="scientific">Phenylobacterium hankyongense</name>
    <dbReference type="NCBI Taxonomy" id="1813876"/>
    <lineage>
        <taxon>Bacteria</taxon>
        <taxon>Pseudomonadati</taxon>
        <taxon>Pseudomonadota</taxon>
        <taxon>Alphaproteobacteria</taxon>
        <taxon>Caulobacterales</taxon>
        <taxon>Caulobacteraceae</taxon>
        <taxon>Phenylobacterium</taxon>
    </lineage>
</organism>
<dbReference type="GO" id="GO:0006829">
    <property type="term" value="P:zinc ion transport"/>
    <property type="evidence" value="ECO:0007669"/>
    <property type="project" value="InterPro"/>
</dbReference>
<accession>A0A328B386</accession>
<protein>
    <submittedName>
        <fullName evidence="8">Cation transporter</fullName>
    </submittedName>
</protein>
<dbReference type="InterPro" id="IPR058533">
    <property type="entry name" value="Cation_efflux_TM"/>
</dbReference>
<name>A0A328B386_9CAUL</name>
<keyword evidence="2" id="KW-0813">Transport</keyword>
<dbReference type="EMBL" id="QFYP01000001">
    <property type="protein sequence ID" value="RAK61673.1"/>
    <property type="molecule type" value="Genomic_DNA"/>
</dbReference>
<keyword evidence="9" id="KW-1185">Reference proteome</keyword>
<evidence type="ECO:0000259" key="7">
    <source>
        <dbReference type="Pfam" id="PF01545"/>
    </source>
</evidence>
<dbReference type="InterPro" id="IPR002524">
    <property type="entry name" value="Cation_efflux"/>
</dbReference>
<feature type="transmembrane region" description="Helical" evidence="6">
    <location>
        <begin position="59"/>
        <end position="83"/>
    </location>
</feature>
<evidence type="ECO:0000256" key="3">
    <source>
        <dbReference type="ARBA" id="ARBA00022692"/>
    </source>
</evidence>
<dbReference type="Proteomes" id="UP000249842">
    <property type="component" value="Unassembled WGS sequence"/>
</dbReference>